<dbReference type="Proteomes" id="UP000233769">
    <property type="component" value="Chromosome tk0001"/>
</dbReference>
<name>A0A2N9ARD1_METEX</name>
<dbReference type="EMBL" id="LT962688">
    <property type="protein sequence ID" value="SOR29859.1"/>
    <property type="molecule type" value="Genomic_DNA"/>
</dbReference>
<accession>A0A2N9ARD1</accession>
<proteinExistence type="predicted"/>
<protein>
    <submittedName>
        <fullName evidence="2">Uncharacterized protein</fullName>
    </submittedName>
</protein>
<organism evidence="2 3">
    <name type="scientific">Methylorubrum extorquens</name>
    <name type="common">Methylobacterium dichloromethanicum</name>
    <name type="synonym">Methylobacterium extorquens</name>
    <dbReference type="NCBI Taxonomy" id="408"/>
    <lineage>
        <taxon>Bacteria</taxon>
        <taxon>Pseudomonadati</taxon>
        <taxon>Pseudomonadota</taxon>
        <taxon>Alphaproteobacteria</taxon>
        <taxon>Hyphomicrobiales</taxon>
        <taxon>Methylobacteriaceae</taxon>
        <taxon>Methylorubrum</taxon>
    </lineage>
</organism>
<evidence type="ECO:0000256" key="1">
    <source>
        <dbReference type="SAM" id="MobiDB-lite"/>
    </source>
</evidence>
<dbReference type="AlphaFoldDB" id="A0A2N9ARD1"/>
<evidence type="ECO:0000313" key="2">
    <source>
        <dbReference type="EMBL" id="SOR29859.1"/>
    </source>
</evidence>
<feature type="region of interest" description="Disordered" evidence="1">
    <location>
        <begin position="1"/>
        <end position="21"/>
    </location>
</feature>
<sequence>MTDLKRWNQNLGGTFRKHGTL</sequence>
<reference evidence="3" key="1">
    <citation type="submission" date="2017-10" db="EMBL/GenBank/DDBJ databases">
        <authorList>
            <person name="Regsiter A."/>
            <person name="William W."/>
        </authorList>
    </citation>
    <scope>NUCLEOTIDE SEQUENCE [LARGE SCALE GENOMIC DNA]</scope>
</reference>
<gene>
    <name evidence="2" type="ORF">TK0001_3257</name>
</gene>
<evidence type="ECO:0000313" key="3">
    <source>
        <dbReference type="Proteomes" id="UP000233769"/>
    </source>
</evidence>